<dbReference type="PANTHER" id="PTHR35869:SF1">
    <property type="entry name" value="OUTER-MEMBRANE LIPOPROTEIN CARRIER PROTEIN"/>
    <property type="match status" value="1"/>
</dbReference>
<dbReference type="Pfam" id="PF03548">
    <property type="entry name" value="LolA"/>
    <property type="match status" value="1"/>
</dbReference>
<dbReference type="EMBL" id="NVSR01000115">
    <property type="protein sequence ID" value="PCI25249.1"/>
    <property type="molecule type" value="Genomic_DNA"/>
</dbReference>
<name>A0A2A4SVZ4_9DELT</name>
<feature type="signal peptide" evidence="1">
    <location>
        <begin position="1"/>
        <end position="29"/>
    </location>
</feature>
<proteinExistence type="predicted"/>
<evidence type="ECO:0000313" key="3">
    <source>
        <dbReference type="Proteomes" id="UP000218113"/>
    </source>
</evidence>
<sequence>MQAWRNTISKTPWFLLLFTLLFIAQPARAVENFSHFVDQYFDRIQSFEGKFNQEYYDALQEKKVFSNGQVRYLQPGLMKWVYLQPDELEILIGRQTIWIIDPILENVTIQPLDQVTQINALSFLLDKTQLREHFYPIEPTKSWLDSSPGIKPLFLAPKKKSSNLVELQLGIDEKSFSIRQFVIIDAQQNYRKVTFSQITLNPVMSAEDFEYQIPEDMEIIDGINN</sequence>
<dbReference type="PANTHER" id="PTHR35869">
    <property type="entry name" value="OUTER-MEMBRANE LIPOPROTEIN CARRIER PROTEIN"/>
    <property type="match status" value="1"/>
</dbReference>
<evidence type="ECO:0000256" key="1">
    <source>
        <dbReference type="SAM" id="SignalP"/>
    </source>
</evidence>
<evidence type="ECO:0000313" key="2">
    <source>
        <dbReference type="EMBL" id="PCI25249.1"/>
    </source>
</evidence>
<gene>
    <name evidence="2" type="ORF">COB67_10925</name>
</gene>
<dbReference type="InterPro" id="IPR004564">
    <property type="entry name" value="OM_lipoprot_carrier_LolA-like"/>
</dbReference>
<protein>
    <recommendedName>
        <fullName evidence="4">Outer-membrane lipoprotein carrier protein</fullName>
    </recommendedName>
</protein>
<dbReference type="Proteomes" id="UP000218113">
    <property type="component" value="Unassembled WGS sequence"/>
</dbReference>
<dbReference type="AlphaFoldDB" id="A0A2A4SVZ4"/>
<comment type="caution">
    <text evidence="2">The sequence shown here is derived from an EMBL/GenBank/DDBJ whole genome shotgun (WGS) entry which is preliminary data.</text>
</comment>
<accession>A0A2A4SVZ4</accession>
<reference evidence="3" key="1">
    <citation type="submission" date="2017-08" db="EMBL/GenBank/DDBJ databases">
        <title>A dynamic microbial community with high functional redundancy inhabits the cold, oxic subseafloor aquifer.</title>
        <authorList>
            <person name="Tully B.J."/>
            <person name="Wheat C.G."/>
            <person name="Glazer B.T."/>
            <person name="Huber J.A."/>
        </authorList>
    </citation>
    <scope>NUCLEOTIDE SEQUENCE [LARGE SCALE GENOMIC DNA]</scope>
</reference>
<evidence type="ECO:0008006" key="4">
    <source>
        <dbReference type="Google" id="ProtNLM"/>
    </source>
</evidence>
<dbReference type="SUPFAM" id="SSF89392">
    <property type="entry name" value="Prokaryotic lipoproteins and lipoprotein localization factors"/>
    <property type="match status" value="1"/>
</dbReference>
<dbReference type="Gene3D" id="2.50.20.10">
    <property type="entry name" value="Lipoprotein localisation LolA/LolB/LppX"/>
    <property type="match status" value="1"/>
</dbReference>
<feature type="chain" id="PRO_5013014763" description="Outer-membrane lipoprotein carrier protein" evidence="1">
    <location>
        <begin position="30"/>
        <end position="225"/>
    </location>
</feature>
<keyword evidence="1" id="KW-0732">Signal</keyword>
<dbReference type="InterPro" id="IPR029046">
    <property type="entry name" value="LolA/LolB/LppX"/>
</dbReference>
<organism evidence="2 3">
    <name type="scientific">SAR324 cluster bacterium</name>
    <dbReference type="NCBI Taxonomy" id="2024889"/>
    <lineage>
        <taxon>Bacteria</taxon>
        <taxon>Deltaproteobacteria</taxon>
        <taxon>SAR324 cluster</taxon>
    </lineage>
</organism>
<dbReference type="CDD" id="cd16325">
    <property type="entry name" value="LolA"/>
    <property type="match status" value="1"/>
</dbReference>